<dbReference type="RefSeq" id="WP_311512437.1">
    <property type="nucleotide sequence ID" value="NZ_JAVREP010000009.1"/>
</dbReference>
<reference evidence="8" key="1">
    <citation type="submission" date="2023-07" db="EMBL/GenBank/DDBJ databases">
        <title>30 novel species of actinomycetes from the DSMZ collection.</title>
        <authorList>
            <person name="Nouioui I."/>
        </authorList>
    </citation>
    <scope>NUCLEOTIDE SEQUENCE [LARGE SCALE GENOMIC DNA]</scope>
    <source>
        <strain evidence="8">DSM 44743</strain>
    </source>
</reference>
<dbReference type="PROSITE" id="PS51464">
    <property type="entry name" value="SIS"/>
    <property type="match status" value="1"/>
</dbReference>
<feature type="region of interest" description="Disordered" evidence="4">
    <location>
        <begin position="75"/>
        <end position="97"/>
    </location>
</feature>
<evidence type="ECO:0000256" key="1">
    <source>
        <dbReference type="ARBA" id="ARBA00023015"/>
    </source>
</evidence>
<feature type="domain" description="HTH rpiR-type" evidence="5">
    <location>
        <begin position="1"/>
        <end position="72"/>
    </location>
</feature>
<dbReference type="SUPFAM" id="SSF53697">
    <property type="entry name" value="SIS domain"/>
    <property type="match status" value="1"/>
</dbReference>
<sequence length="280" mass="30843">MVRTREGGLSTGERRVARALLADYPTAGLETVRLLAERAGVSGPTVLRFVSRLGFESYPAFQRRLLDELGERERSPLQAYTSSHSGEPRDTGGADLPGTAARVLSEAVRTTLEGLPAFELGEAVRLLSEPEHRIVSWGGRFSRLQSHYLVLHLMQIRGRAVALPDTPVERADLLSEAGRKDVFVVFDFRRYEAWSLKAAEEVSRREAKVVLVTDRWLSPISAVADVVLPVHVDSVSAYDSQVPVTAVCEVLVAGVMDSLEGLAEGRMRRFEEASRTFGLL</sequence>
<accession>A0ABU2MD30</accession>
<keyword evidence="3" id="KW-0804">Transcription</keyword>
<dbReference type="Pfam" id="PF01380">
    <property type="entry name" value="SIS"/>
    <property type="match status" value="1"/>
</dbReference>
<dbReference type="InterPro" id="IPR046348">
    <property type="entry name" value="SIS_dom_sf"/>
</dbReference>
<evidence type="ECO:0000256" key="3">
    <source>
        <dbReference type="ARBA" id="ARBA00023163"/>
    </source>
</evidence>
<dbReference type="InterPro" id="IPR047640">
    <property type="entry name" value="RpiR-like"/>
</dbReference>
<evidence type="ECO:0000313" key="8">
    <source>
        <dbReference type="Proteomes" id="UP001183390"/>
    </source>
</evidence>
<dbReference type="PROSITE" id="PS51071">
    <property type="entry name" value="HTH_RPIR"/>
    <property type="match status" value="1"/>
</dbReference>
<name>A0ABU2MD30_9ACTN</name>
<keyword evidence="2" id="KW-0238">DNA-binding</keyword>
<gene>
    <name evidence="7" type="ORF">RM479_15545</name>
</gene>
<feature type="domain" description="SIS" evidence="6">
    <location>
        <begin position="123"/>
        <end position="261"/>
    </location>
</feature>
<dbReference type="InterPro" id="IPR000281">
    <property type="entry name" value="HTH_RpiR"/>
</dbReference>
<dbReference type="Pfam" id="PF01418">
    <property type="entry name" value="HTH_6"/>
    <property type="match status" value="1"/>
</dbReference>
<proteinExistence type="predicted"/>
<keyword evidence="1" id="KW-0805">Transcription regulation</keyword>
<dbReference type="InterPro" id="IPR009057">
    <property type="entry name" value="Homeodomain-like_sf"/>
</dbReference>
<dbReference type="Gene3D" id="1.10.10.10">
    <property type="entry name" value="Winged helix-like DNA-binding domain superfamily/Winged helix DNA-binding domain"/>
    <property type="match status" value="1"/>
</dbReference>
<dbReference type="InterPro" id="IPR001347">
    <property type="entry name" value="SIS_dom"/>
</dbReference>
<comment type="caution">
    <text evidence="7">The sequence shown here is derived from an EMBL/GenBank/DDBJ whole genome shotgun (WGS) entry which is preliminary data.</text>
</comment>
<keyword evidence="8" id="KW-1185">Reference proteome</keyword>
<dbReference type="Gene3D" id="3.40.50.10490">
    <property type="entry name" value="Glucose-6-phosphate isomerase like protein, domain 1"/>
    <property type="match status" value="1"/>
</dbReference>
<dbReference type="InterPro" id="IPR035472">
    <property type="entry name" value="RpiR-like_SIS"/>
</dbReference>
<evidence type="ECO:0000256" key="4">
    <source>
        <dbReference type="SAM" id="MobiDB-lite"/>
    </source>
</evidence>
<evidence type="ECO:0000259" key="5">
    <source>
        <dbReference type="PROSITE" id="PS51071"/>
    </source>
</evidence>
<evidence type="ECO:0000259" key="6">
    <source>
        <dbReference type="PROSITE" id="PS51464"/>
    </source>
</evidence>
<dbReference type="SUPFAM" id="SSF46689">
    <property type="entry name" value="Homeodomain-like"/>
    <property type="match status" value="1"/>
</dbReference>
<dbReference type="InterPro" id="IPR036388">
    <property type="entry name" value="WH-like_DNA-bd_sf"/>
</dbReference>
<dbReference type="PANTHER" id="PTHR30514:SF18">
    <property type="entry name" value="RPIR-FAMILY TRANSCRIPTIONAL REGULATOR"/>
    <property type="match status" value="1"/>
</dbReference>
<dbReference type="EMBL" id="JAVREP010000009">
    <property type="protein sequence ID" value="MDT0329826.1"/>
    <property type="molecule type" value="Genomic_DNA"/>
</dbReference>
<evidence type="ECO:0000256" key="2">
    <source>
        <dbReference type="ARBA" id="ARBA00023125"/>
    </source>
</evidence>
<evidence type="ECO:0000313" key="7">
    <source>
        <dbReference type="EMBL" id="MDT0329826.1"/>
    </source>
</evidence>
<protein>
    <submittedName>
        <fullName evidence="7">MurR/RpiR family transcriptional regulator</fullName>
    </submittedName>
</protein>
<dbReference type="PANTHER" id="PTHR30514">
    <property type="entry name" value="GLUCOKINASE"/>
    <property type="match status" value="1"/>
</dbReference>
<dbReference type="CDD" id="cd05013">
    <property type="entry name" value="SIS_RpiR"/>
    <property type="match status" value="1"/>
</dbReference>
<organism evidence="7 8">
    <name type="scientific">Nocardiopsis lambiniae</name>
    <dbReference type="NCBI Taxonomy" id="3075539"/>
    <lineage>
        <taxon>Bacteria</taxon>
        <taxon>Bacillati</taxon>
        <taxon>Actinomycetota</taxon>
        <taxon>Actinomycetes</taxon>
        <taxon>Streptosporangiales</taxon>
        <taxon>Nocardiopsidaceae</taxon>
        <taxon>Nocardiopsis</taxon>
    </lineage>
</organism>
<dbReference type="Proteomes" id="UP001183390">
    <property type="component" value="Unassembled WGS sequence"/>
</dbReference>